<dbReference type="PRINTS" id="PR00092">
    <property type="entry name" value="TYROSINASE"/>
</dbReference>
<proteinExistence type="predicted"/>
<dbReference type="InterPro" id="IPR002227">
    <property type="entry name" value="Tyrosinase_Cu-bd"/>
</dbReference>
<dbReference type="Proteomes" id="UP001569428">
    <property type="component" value="Unassembled WGS sequence"/>
</dbReference>
<sequence length="502" mass="57773">MTEDIIIEKPTYIEHIRHFFTPEDKKCMGGLIDLTTYVGVRRSATKIYITTKNGFMPKGRPRWSDERVKTFENWIVNECPRGTDKPGTSMPLPPQGLRVRRNISKLSEKELFKFKKAFQGILSKSPNDPQSYYQLAGIHWLPKPNAYCRHHENGYNPWHRIYLLKFEDALRSIEGCEDVTMPYWDIQEREIPEALFEPPFDKFIYPETLTDLRNQVRAEAGKPTERLSRVEILKSLDDFTVSEDIFEALGSAWWEKFNGWDSASRSTSGIIRAHDSGHLACGTTMEDQNVAAFDPIFWFFHCNWDRLWWQWQQQHDATSSESFRTRLPDDGDWLTNPITANLSPFKKGATNDFWQADESIDSHALGVGYEHPTQPEIIERIPLLGNIFATHMLSVEKTKRVSVRIKNLDRLKIPGSFSVSLLVDGKTICKKGFFQPTTPAECRACSEKGLVSFDFLVTQDELRGEVSIAVELLRDGKRRKIPLSTCGDPTLNFRLLIEDLGM</sequence>
<organism evidence="4 5">
    <name type="scientific">Microbulbifer epialgicus</name>
    <dbReference type="NCBI Taxonomy" id="393907"/>
    <lineage>
        <taxon>Bacteria</taxon>
        <taxon>Pseudomonadati</taxon>
        <taxon>Pseudomonadota</taxon>
        <taxon>Gammaproteobacteria</taxon>
        <taxon>Cellvibrionales</taxon>
        <taxon>Microbulbiferaceae</taxon>
        <taxon>Microbulbifer</taxon>
    </lineage>
</organism>
<dbReference type="InterPro" id="IPR050316">
    <property type="entry name" value="Tyrosinase/Hemocyanin"/>
</dbReference>
<dbReference type="InterPro" id="IPR008922">
    <property type="entry name" value="Di-copper_centre_dom_sf"/>
</dbReference>
<evidence type="ECO:0000256" key="1">
    <source>
        <dbReference type="ARBA" id="ARBA00022723"/>
    </source>
</evidence>
<evidence type="ECO:0000256" key="2">
    <source>
        <dbReference type="ARBA" id="ARBA00023008"/>
    </source>
</evidence>
<dbReference type="Gene3D" id="1.10.1280.10">
    <property type="entry name" value="Di-copper center containing domain from catechol oxidase"/>
    <property type="match status" value="1"/>
</dbReference>
<dbReference type="RefSeq" id="WP_371840010.1">
    <property type="nucleotide sequence ID" value="NZ_JBGMEK010000038.1"/>
</dbReference>
<accession>A0ABV4P1X4</accession>
<dbReference type="PROSITE" id="PS00498">
    <property type="entry name" value="TYROSINASE_2"/>
    <property type="match status" value="1"/>
</dbReference>
<dbReference type="Pfam" id="PF00264">
    <property type="entry name" value="Tyrosinase"/>
    <property type="match status" value="1"/>
</dbReference>
<keyword evidence="2" id="KW-0186">Copper</keyword>
<gene>
    <name evidence="4" type="ORF">ACCI49_15635</name>
</gene>
<feature type="domain" description="Tyrosinase copper-binding" evidence="3">
    <location>
        <begin position="294"/>
        <end position="305"/>
    </location>
</feature>
<dbReference type="EMBL" id="JBGMEK010000038">
    <property type="protein sequence ID" value="MFA0812345.1"/>
    <property type="molecule type" value="Genomic_DNA"/>
</dbReference>
<protein>
    <submittedName>
        <fullName evidence="4">Tyrosinase family protein</fullName>
    </submittedName>
</protein>
<evidence type="ECO:0000313" key="4">
    <source>
        <dbReference type="EMBL" id="MFA0812345.1"/>
    </source>
</evidence>
<keyword evidence="5" id="KW-1185">Reference proteome</keyword>
<evidence type="ECO:0000259" key="3">
    <source>
        <dbReference type="PROSITE" id="PS00498"/>
    </source>
</evidence>
<dbReference type="PANTHER" id="PTHR11474">
    <property type="entry name" value="TYROSINASE FAMILY MEMBER"/>
    <property type="match status" value="1"/>
</dbReference>
<comment type="caution">
    <text evidence="4">The sequence shown here is derived from an EMBL/GenBank/DDBJ whole genome shotgun (WGS) entry which is preliminary data.</text>
</comment>
<evidence type="ECO:0000313" key="5">
    <source>
        <dbReference type="Proteomes" id="UP001569428"/>
    </source>
</evidence>
<keyword evidence="1" id="KW-0479">Metal-binding</keyword>
<dbReference type="SUPFAM" id="SSF48056">
    <property type="entry name" value="Di-copper centre-containing domain"/>
    <property type="match status" value="1"/>
</dbReference>
<dbReference type="PANTHER" id="PTHR11474:SF76">
    <property type="entry name" value="SHKT DOMAIN-CONTAINING PROTEIN"/>
    <property type="match status" value="1"/>
</dbReference>
<reference evidence="4 5" key="1">
    <citation type="submission" date="2024-08" db="EMBL/GenBank/DDBJ databases">
        <authorList>
            <person name="Ishaq N."/>
        </authorList>
    </citation>
    <scope>NUCLEOTIDE SEQUENCE [LARGE SCALE GENOMIC DNA]</scope>
    <source>
        <strain evidence="4 5">DSM 18651</strain>
    </source>
</reference>
<name>A0ABV4P1X4_9GAMM</name>